<accession>A0ABW5ZPX1</accession>
<evidence type="ECO:0000259" key="1">
    <source>
        <dbReference type="Pfam" id="PF00582"/>
    </source>
</evidence>
<dbReference type="Proteomes" id="UP001597548">
    <property type="component" value="Unassembled WGS sequence"/>
</dbReference>
<name>A0ABW5ZPX1_9FLAO</name>
<evidence type="ECO:0000313" key="3">
    <source>
        <dbReference type="Proteomes" id="UP001597548"/>
    </source>
</evidence>
<organism evidence="2 3">
    <name type="scientific">Psychroserpens luteus</name>
    <dbReference type="NCBI Taxonomy" id="1434066"/>
    <lineage>
        <taxon>Bacteria</taxon>
        <taxon>Pseudomonadati</taxon>
        <taxon>Bacteroidota</taxon>
        <taxon>Flavobacteriia</taxon>
        <taxon>Flavobacteriales</taxon>
        <taxon>Flavobacteriaceae</taxon>
        <taxon>Psychroserpens</taxon>
    </lineage>
</organism>
<dbReference type="EMBL" id="JBHUOS010000001">
    <property type="protein sequence ID" value="MFD2914531.1"/>
    <property type="molecule type" value="Genomic_DNA"/>
</dbReference>
<dbReference type="InterPro" id="IPR014729">
    <property type="entry name" value="Rossmann-like_a/b/a_fold"/>
</dbReference>
<dbReference type="CDD" id="cd00293">
    <property type="entry name" value="USP-like"/>
    <property type="match status" value="1"/>
</dbReference>
<keyword evidence="3" id="KW-1185">Reference proteome</keyword>
<comment type="caution">
    <text evidence="2">The sequence shown here is derived from an EMBL/GenBank/DDBJ whole genome shotgun (WGS) entry which is preliminary data.</text>
</comment>
<reference evidence="3" key="1">
    <citation type="journal article" date="2019" name="Int. J. Syst. Evol. Microbiol.">
        <title>The Global Catalogue of Microorganisms (GCM) 10K type strain sequencing project: providing services to taxonomists for standard genome sequencing and annotation.</title>
        <authorList>
            <consortium name="The Broad Institute Genomics Platform"/>
            <consortium name="The Broad Institute Genome Sequencing Center for Infectious Disease"/>
            <person name="Wu L."/>
            <person name="Ma J."/>
        </authorList>
    </citation>
    <scope>NUCLEOTIDE SEQUENCE [LARGE SCALE GENOMIC DNA]</scope>
    <source>
        <strain evidence="3">KCTC 32514</strain>
    </source>
</reference>
<protein>
    <submittedName>
        <fullName evidence="2">Universal stress protein</fullName>
    </submittedName>
</protein>
<dbReference type="Pfam" id="PF00582">
    <property type="entry name" value="Usp"/>
    <property type="match status" value="1"/>
</dbReference>
<feature type="domain" description="UspA" evidence="1">
    <location>
        <begin position="1"/>
        <end position="121"/>
    </location>
</feature>
<proteinExistence type="predicted"/>
<dbReference type="RefSeq" id="WP_194507784.1">
    <property type="nucleotide sequence ID" value="NZ_JADILU010000003.1"/>
</dbReference>
<gene>
    <name evidence="2" type="ORF">ACFS29_02690</name>
</gene>
<dbReference type="InterPro" id="IPR006016">
    <property type="entry name" value="UspA"/>
</dbReference>
<dbReference type="Gene3D" id="3.40.50.620">
    <property type="entry name" value="HUPs"/>
    <property type="match status" value="1"/>
</dbReference>
<dbReference type="SUPFAM" id="SSF52402">
    <property type="entry name" value="Adenine nucleotide alpha hydrolases-like"/>
    <property type="match status" value="1"/>
</dbReference>
<evidence type="ECO:0000313" key="2">
    <source>
        <dbReference type="EMBL" id="MFD2914531.1"/>
    </source>
</evidence>
<sequence length="276" mass="31464">MKTILIPTDFSATSYQTIDYVIELFKNDHCEFYFLNAYTFDVAGLNAIEMLQADDDWFDEPKQESINKLGELVERHTLKSNNLKHEFNAVSECLKLVDSIKNNIDKLNIDLVILSSSGEKTMTITNQSILAKIRSCPILIVPPQASVCKGLQLTIASNFKQKINTSDIDRFCELLTNTNFKIEILVLENQNSLSNEVASNLEILIIHLKKYIITPIELQYASSPQELKNYAQSHQETVMCVIDKKPDLFRKIGLFKSKVISTMEQLRTNTVLTIHQ</sequence>